<accession>A0AAW5K0P4</accession>
<feature type="transmembrane region" description="Helical" evidence="1">
    <location>
        <begin position="238"/>
        <end position="259"/>
    </location>
</feature>
<feature type="transmembrane region" description="Helical" evidence="1">
    <location>
        <begin position="440"/>
        <end position="457"/>
    </location>
</feature>
<dbReference type="Proteomes" id="UP001205919">
    <property type="component" value="Unassembled WGS sequence"/>
</dbReference>
<evidence type="ECO:0000256" key="1">
    <source>
        <dbReference type="SAM" id="Phobius"/>
    </source>
</evidence>
<feature type="transmembrane region" description="Helical" evidence="1">
    <location>
        <begin position="189"/>
        <end position="208"/>
    </location>
</feature>
<feature type="transmembrane region" description="Helical" evidence="1">
    <location>
        <begin position="266"/>
        <end position="284"/>
    </location>
</feature>
<reference evidence="2 3" key="1">
    <citation type="submission" date="2022-06" db="EMBL/GenBank/DDBJ databases">
        <title>Isolation of gut microbiota from human fecal samples.</title>
        <authorList>
            <person name="Pamer E.G."/>
            <person name="Barat B."/>
            <person name="Waligurski E."/>
            <person name="Medina S."/>
            <person name="Paddock L."/>
            <person name="Mostad J."/>
        </authorList>
    </citation>
    <scope>NUCLEOTIDE SEQUENCE [LARGE SCALE GENOMIC DNA]</scope>
    <source>
        <strain evidence="2 3">DFI.9.90</strain>
    </source>
</reference>
<dbReference type="AlphaFoldDB" id="A0AAW5K0P4"/>
<feature type="transmembrane region" description="Helical" evidence="1">
    <location>
        <begin position="407"/>
        <end position="428"/>
    </location>
</feature>
<dbReference type="RefSeq" id="WP_008709047.1">
    <property type="nucleotide sequence ID" value="NZ_CABKQM010000002.1"/>
</dbReference>
<evidence type="ECO:0008006" key="4">
    <source>
        <dbReference type="Google" id="ProtNLM"/>
    </source>
</evidence>
<dbReference type="GeneID" id="95755222"/>
<dbReference type="EMBL" id="JANFYT010000012">
    <property type="protein sequence ID" value="MCQ4814196.1"/>
    <property type="molecule type" value="Genomic_DNA"/>
</dbReference>
<protein>
    <recommendedName>
        <fullName evidence="4">Citrate transporter</fullName>
    </recommendedName>
</protein>
<evidence type="ECO:0000313" key="2">
    <source>
        <dbReference type="EMBL" id="MCQ4814196.1"/>
    </source>
</evidence>
<feature type="transmembrane region" description="Helical" evidence="1">
    <location>
        <begin position="105"/>
        <end position="122"/>
    </location>
</feature>
<feature type="transmembrane region" description="Helical" evidence="1">
    <location>
        <begin position="128"/>
        <end position="155"/>
    </location>
</feature>
<keyword evidence="1" id="KW-1133">Transmembrane helix</keyword>
<comment type="caution">
    <text evidence="2">The sequence shown here is derived from an EMBL/GenBank/DDBJ whole genome shotgun (WGS) entry which is preliminary data.</text>
</comment>
<sequence length="458" mass="48188">MVTELSVIHFIYVAVVFVCIALMLCRKDIVIVCVLGTLLIGAIHTGSAIEAIQVLFRALMVAGEDLFAIMLVISLMVAMLRVLNRMGADYLMFLPFKKVITGANQSYLFLGIVSYIAASLFWPTPATALVGTLLIPICIKAGLTPMAAAVAVNIFGHGMGLSGDLVIQGALKLSSTAANITVDDMYFKVALLSITTGVVAGFAGWLMLREELKTFKGSDEWKKYKETSEQEGSYKPCAVYFAVGVPVTFCCIIAAMIHYDIKGGDATALIGGTALIILTAGTVVNDAKKSFDDIVAFLKEGFLFGIKIFAPVIPIAAFFFLGANSVTEILGEGAPKCLFDVGNWLAYHLPMGRVPVAFGNLIVGMIAGIEGSGFTGLPLTGSLAQAIGGPLGLDVAYIASVGQMGSIWTGGGCLVPWAFGLAATAGIAGVNPIELARRNFIPVLCGLLVSTVLAIFLM</sequence>
<organism evidence="2 3">
    <name type="scientific">Cloacibacillus evryensis</name>
    <dbReference type="NCBI Taxonomy" id="508460"/>
    <lineage>
        <taxon>Bacteria</taxon>
        <taxon>Thermotogati</taxon>
        <taxon>Synergistota</taxon>
        <taxon>Synergistia</taxon>
        <taxon>Synergistales</taxon>
        <taxon>Synergistaceae</taxon>
        <taxon>Cloacibacillus</taxon>
    </lineage>
</organism>
<gene>
    <name evidence="2" type="ORF">NE630_07105</name>
</gene>
<feature type="transmembrane region" description="Helical" evidence="1">
    <location>
        <begin position="304"/>
        <end position="323"/>
    </location>
</feature>
<feature type="transmembrane region" description="Helical" evidence="1">
    <location>
        <begin position="6"/>
        <end position="24"/>
    </location>
</feature>
<name>A0AAW5K0P4_9BACT</name>
<evidence type="ECO:0000313" key="3">
    <source>
        <dbReference type="Proteomes" id="UP001205919"/>
    </source>
</evidence>
<keyword evidence="3" id="KW-1185">Reference proteome</keyword>
<feature type="transmembrane region" description="Helical" evidence="1">
    <location>
        <begin position="66"/>
        <end position="84"/>
    </location>
</feature>
<proteinExistence type="predicted"/>
<feature type="transmembrane region" description="Helical" evidence="1">
    <location>
        <begin position="29"/>
        <end position="46"/>
    </location>
</feature>
<keyword evidence="1" id="KW-0812">Transmembrane</keyword>
<keyword evidence="1" id="KW-0472">Membrane</keyword>